<evidence type="ECO:0008006" key="4">
    <source>
        <dbReference type="Google" id="ProtNLM"/>
    </source>
</evidence>
<dbReference type="SUPFAM" id="SSF52777">
    <property type="entry name" value="CoA-dependent acyltransferases"/>
    <property type="match status" value="1"/>
</dbReference>
<dbReference type="PANTHER" id="PTHR28037">
    <property type="entry name" value="ALCOHOL O-ACETYLTRANSFERASE 1-RELATED"/>
    <property type="match status" value="1"/>
</dbReference>
<dbReference type="RefSeq" id="XP_067490337.1">
    <property type="nucleotide sequence ID" value="XM_067635959.1"/>
</dbReference>
<protein>
    <recommendedName>
        <fullName evidence="4">Alcohol acetyltransferase FCK4</fullName>
    </recommendedName>
</protein>
<evidence type="ECO:0000313" key="3">
    <source>
        <dbReference type="Proteomes" id="UP000283090"/>
    </source>
</evidence>
<dbReference type="InterPro" id="IPR052058">
    <property type="entry name" value="Alcohol_O-acetyltransferase"/>
</dbReference>
<dbReference type="InterPro" id="IPR023213">
    <property type="entry name" value="CAT-like_dom_sf"/>
</dbReference>
<keyword evidence="3" id="KW-1185">Reference proteome</keyword>
<organism evidence="2 3">
    <name type="scientific">Arthrobotrys flagrans</name>
    <name type="common">Nematode-trapping fungus</name>
    <name type="synonym">Trichothecium flagrans</name>
    <dbReference type="NCBI Taxonomy" id="97331"/>
    <lineage>
        <taxon>Eukaryota</taxon>
        <taxon>Fungi</taxon>
        <taxon>Dikarya</taxon>
        <taxon>Ascomycota</taxon>
        <taxon>Pezizomycotina</taxon>
        <taxon>Orbiliomycetes</taxon>
        <taxon>Orbiliales</taxon>
        <taxon>Orbiliaceae</taxon>
        <taxon>Arthrobotrys</taxon>
    </lineage>
</organism>
<proteinExistence type="predicted"/>
<reference evidence="2 3" key="1">
    <citation type="submission" date="2019-01" db="EMBL/GenBank/DDBJ databases">
        <title>Intercellular communication is required for trap formation in the nematode-trapping fungus Duddingtonia flagrans.</title>
        <authorList>
            <person name="Youssar L."/>
            <person name="Wernet V."/>
            <person name="Hensel N."/>
            <person name="Hildebrandt H.-G."/>
            <person name="Fischer R."/>
        </authorList>
    </citation>
    <scope>NUCLEOTIDE SEQUENCE [LARGE SCALE GENOMIC DNA]</scope>
    <source>
        <strain evidence="2 3">CBS H-5679</strain>
    </source>
</reference>
<evidence type="ECO:0000256" key="1">
    <source>
        <dbReference type="SAM" id="Phobius"/>
    </source>
</evidence>
<dbReference type="InterPro" id="IPR010828">
    <property type="entry name" value="Atf2/Sli1-like"/>
</dbReference>
<keyword evidence="1" id="KW-0472">Membrane</keyword>
<dbReference type="PANTHER" id="PTHR28037:SF1">
    <property type="entry name" value="ALCOHOL O-ACETYLTRANSFERASE 1-RELATED"/>
    <property type="match status" value="1"/>
</dbReference>
<dbReference type="Proteomes" id="UP000283090">
    <property type="component" value="Unassembled WGS sequence"/>
</dbReference>
<keyword evidence="1" id="KW-1133">Transmembrane helix</keyword>
<keyword evidence="1" id="KW-0812">Transmembrane</keyword>
<sequence length="513" mass="58313">MAHNSDTSLPHGLVLVREATRIDNYFYMLTLTGSQAPIVVAASYAAHDLSKKLSRNHVIRAIERVVAKQPALGQVFVRQPSKQGKDQLWLARLPSLNVEDCISFINNDEADPAEASRRMLENIMGQWFNLLDTSKPHWRATVVNMKTIYFAFNHIVCDGRSGMYFHRDLLTALNDIEGEKDIPPPQRFTTCADAFPDHLEETIAKYNTSYLLWFVIKYILQIIVEFLLWPRYITYKDMKKYPHKPNIKQMAPPEERIKNKIVSLRIGSETMQKILTECRLHSTTFTAFLDTALNTSVCADIYPQALLVRASIVIDLRNFCKWPYEEVMCNMGGSWTKIRLAGPFSAIGKPPGGNLVKGGIYTDIPAFWTMAKYRKDNMNKYLRWGAIQEFLSLAVTSPYIDDFTYQVWGKSLSTTRNYGSLISNLVSLTPREEDKGREWRFTDTDWASSTHRSCIGPSLNITVTSAPGADCVINFIYHEGSYDPEVIPRIVEVVKARIGQIVSDNGKGLTMRV</sequence>
<dbReference type="GeneID" id="93588827"/>
<dbReference type="EMBL" id="SAEB01000007">
    <property type="protein sequence ID" value="RVD84793.1"/>
    <property type="molecule type" value="Genomic_DNA"/>
</dbReference>
<evidence type="ECO:0000313" key="2">
    <source>
        <dbReference type="EMBL" id="RVD84793.1"/>
    </source>
</evidence>
<dbReference type="AlphaFoldDB" id="A0A437A156"/>
<accession>A0A437A156</accession>
<feature type="transmembrane region" description="Helical" evidence="1">
    <location>
        <begin position="210"/>
        <end position="229"/>
    </location>
</feature>
<dbReference type="Pfam" id="PF07247">
    <property type="entry name" value="AATase"/>
    <property type="match status" value="1"/>
</dbReference>
<dbReference type="OrthoDB" id="2150604at2759"/>
<dbReference type="STRING" id="97331.A0A437A156"/>
<dbReference type="VEuPathDB" id="FungiDB:DFL_006516"/>
<name>A0A437A156_ARTFL</name>
<dbReference type="Gene3D" id="3.30.559.10">
    <property type="entry name" value="Chloramphenicol acetyltransferase-like domain"/>
    <property type="match status" value="1"/>
</dbReference>
<comment type="caution">
    <text evidence="2">The sequence shown here is derived from an EMBL/GenBank/DDBJ whole genome shotgun (WGS) entry which is preliminary data.</text>
</comment>
<gene>
    <name evidence="2" type="ORF">DFL_006516</name>
</gene>